<dbReference type="PANTHER" id="PTHR43464:SF19">
    <property type="entry name" value="UBIQUINONE BIOSYNTHESIS O-METHYLTRANSFERASE, MITOCHONDRIAL"/>
    <property type="match status" value="1"/>
</dbReference>
<accession>A0A9X2BIV5</accession>
<feature type="binding site" evidence="5">
    <location>
        <position position="38"/>
    </location>
    <ligand>
        <name>S-adenosyl-L-methionine</name>
        <dbReference type="ChEBI" id="CHEBI:59789"/>
    </ligand>
</feature>
<dbReference type="GO" id="GO:0010420">
    <property type="term" value="F:polyprenyldihydroxybenzoate methyltransferase activity"/>
    <property type="evidence" value="ECO:0007669"/>
    <property type="project" value="InterPro"/>
</dbReference>
<keyword evidence="1 5" id="KW-0489">Methyltransferase</keyword>
<reference evidence="6" key="1">
    <citation type="submission" date="2021-11" db="EMBL/GenBank/DDBJ databases">
        <title>Vibrio ZSDE26 sp. nov. and Vibrio ZSDZ34 sp. nov., isolated from coastal seawater in Qingdao.</title>
        <authorList>
            <person name="Zhang P."/>
        </authorList>
    </citation>
    <scope>NUCLEOTIDE SEQUENCE</scope>
    <source>
        <strain evidence="6">ZSDE26</strain>
    </source>
</reference>
<dbReference type="SUPFAM" id="SSF53335">
    <property type="entry name" value="S-adenosyl-L-methionine-dependent methyltransferases"/>
    <property type="match status" value="1"/>
</dbReference>
<dbReference type="CDD" id="cd02440">
    <property type="entry name" value="AdoMet_MTases"/>
    <property type="match status" value="1"/>
</dbReference>
<evidence type="ECO:0000313" key="7">
    <source>
        <dbReference type="Proteomes" id="UP001139559"/>
    </source>
</evidence>
<dbReference type="HAMAP" id="MF_00472">
    <property type="entry name" value="UbiG"/>
    <property type="match status" value="1"/>
</dbReference>
<keyword evidence="7" id="KW-1185">Reference proteome</keyword>
<proteinExistence type="inferred from homology"/>
<keyword evidence="2 5" id="KW-0808">Transferase</keyword>
<evidence type="ECO:0000256" key="3">
    <source>
        <dbReference type="ARBA" id="ARBA00022688"/>
    </source>
</evidence>
<dbReference type="EC" id="2.1.1.64" evidence="5"/>
<evidence type="ECO:0000256" key="1">
    <source>
        <dbReference type="ARBA" id="ARBA00022603"/>
    </source>
</evidence>
<keyword evidence="3 5" id="KW-0831">Ubiquinone biosynthesis</keyword>
<dbReference type="InterPro" id="IPR010233">
    <property type="entry name" value="UbiG_MeTrfase"/>
</dbReference>
<dbReference type="RefSeq" id="WP_248010168.1">
    <property type="nucleotide sequence ID" value="NZ_JAJHVV010000012.1"/>
</dbReference>
<keyword evidence="4 5" id="KW-0949">S-adenosyl-L-methionine</keyword>
<comment type="similarity">
    <text evidence="5">Belongs to the methyltransferase superfamily. UbiG/COQ3 family.</text>
</comment>
<dbReference type="GO" id="GO:0102208">
    <property type="term" value="F:2-polyprenyl-6-hydroxyphenol methylase activity"/>
    <property type="evidence" value="ECO:0007669"/>
    <property type="project" value="UniProtKB-EC"/>
</dbReference>
<evidence type="ECO:0000313" key="6">
    <source>
        <dbReference type="EMBL" id="MCK6265084.1"/>
    </source>
</evidence>
<feature type="binding site" evidence="5">
    <location>
        <position position="79"/>
    </location>
    <ligand>
        <name>S-adenosyl-L-methionine</name>
        <dbReference type="ChEBI" id="CHEBI:59789"/>
    </ligand>
</feature>
<evidence type="ECO:0000256" key="4">
    <source>
        <dbReference type="ARBA" id="ARBA00022691"/>
    </source>
</evidence>
<comment type="function">
    <text evidence="5">O-methyltransferase that catalyzes the 2 O-methylation steps in the ubiquinone biosynthetic pathway.</text>
</comment>
<feature type="binding site" evidence="5">
    <location>
        <position position="123"/>
    </location>
    <ligand>
        <name>S-adenosyl-L-methionine</name>
        <dbReference type="ChEBI" id="CHEBI:59789"/>
    </ligand>
</feature>
<protein>
    <recommendedName>
        <fullName evidence="5">Ubiquinone biosynthesis O-methyltransferase</fullName>
    </recommendedName>
    <alternativeName>
        <fullName evidence="5">2-polyprenyl-6-hydroxyphenol methylase</fullName>
        <ecNumber evidence="5">2.1.1.222</ecNumber>
    </alternativeName>
    <alternativeName>
        <fullName evidence="5">3-demethylubiquinone 3-O-methyltransferase</fullName>
        <ecNumber evidence="5">2.1.1.64</ecNumber>
    </alternativeName>
</protein>
<dbReference type="FunFam" id="3.40.50.150:FF:000028">
    <property type="entry name" value="Ubiquinone biosynthesis O-methyltransferase"/>
    <property type="match status" value="1"/>
</dbReference>
<comment type="catalytic activity">
    <reaction evidence="5">
        <text>a 3-demethylubiquinol + S-adenosyl-L-methionine = a ubiquinol + S-adenosyl-L-homocysteine + H(+)</text>
        <dbReference type="Rhea" id="RHEA:44380"/>
        <dbReference type="Rhea" id="RHEA-COMP:9566"/>
        <dbReference type="Rhea" id="RHEA-COMP:10914"/>
        <dbReference type="ChEBI" id="CHEBI:15378"/>
        <dbReference type="ChEBI" id="CHEBI:17976"/>
        <dbReference type="ChEBI" id="CHEBI:57856"/>
        <dbReference type="ChEBI" id="CHEBI:59789"/>
        <dbReference type="ChEBI" id="CHEBI:84422"/>
        <dbReference type="EC" id="2.1.1.64"/>
    </reaction>
</comment>
<comment type="pathway">
    <text evidence="5">Cofactor biosynthesis; ubiquinone biosynthesis.</text>
</comment>
<evidence type="ECO:0000256" key="2">
    <source>
        <dbReference type="ARBA" id="ARBA00022679"/>
    </source>
</evidence>
<evidence type="ECO:0000256" key="5">
    <source>
        <dbReference type="HAMAP-Rule" id="MF_00472"/>
    </source>
</evidence>
<sequence length="235" mass="26230">MTNQNVDPNEIKKFEDMASRWWDLDGEFKPLHQINPLRLNYVLEKANGLFGKVVLDVGCGGGILAESMAKEGATVTGLDMGKEPLEVARLHALETGTTLSYIQSTIEEHALDNAQKYDVVTCMEMLEHVPDPLSVIQSCAKLVKPNGHVFFSTLNRNFKSYLFAIVGAEKLLKIVPEGTHHHDKFIRPSELIKMVDQTDLVEQGITGLHYNPLTDNYKLGANVDVNYIVHTQNKA</sequence>
<dbReference type="InterPro" id="IPR029063">
    <property type="entry name" value="SAM-dependent_MTases_sf"/>
</dbReference>
<gene>
    <name evidence="5 6" type="primary">ubiG</name>
    <name evidence="6" type="ORF">KP803_17535</name>
</gene>
<comment type="caution">
    <text evidence="6">The sequence shown here is derived from an EMBL/GenBank/DDBJ whole genome shotgun (WGS) entry which is preliminary data.</text>
</comment>
<organism evidence="6 7">
    <name type="scientific">Vibrio amylolyticus</name>
    <dbReference type="NCBI Taxonomy" id="2847292"/>
    <lineage>
        <taxon>Bacteria</taxon>
        <taxon>Pseudomonadati</taxon>
        <taxon>Pseudomonadota</taxon>
        <taxon>Gammaproteobacteria</taxon>
        <taxon>Vibrionales</taxon>
        <taxon>Vibrionaceae</taxon>
        <taxon>Vibrio</taxon>
    </lineage>
</organism>
<feature type="binding site" evidence="5">
    <location>
        <position position="58"/>
    </location>
    <ligand>
        <name>S-adenosyl-L-methionine</name>
        <dbReference type="ChEBI" id="CHEBI:59789"/>
    </ligand>
</feature>
<comment type="catalytic activity">
    <reaction evidence="5">
        <text>a 3-(all-trans-polyprenyl)benzene-1,2-diol + S-adenosyl-L-methionine = a 2-methoxy-6-(all-trans-polyprenyl)phenol + S-adenosyl-L-homocysteine + H(+)</text>
        <dbReference type="Rhea" id="RHEA:31411"/>
        <dbReference type="Rhea" id="RHEA-COMP:9550"/>
        <dbReference type="Rhea" id="RHEA-COMP:9551"/>
        <dbReference type="ChEBI" id="CHEBI:15378"/>
        <dbReference type="ChEBI" id="CHEBI:57856"/>
        <dbReference type="ChEBI" id="CHEBI:59789"/>
        <dbReference type="ChEBI" id="CHEBI:62729"/>
        <dbReference type="ChEBI" id="CHEBI:62731"/>
        <dbReference type="EC" id="2.1.1.222"/>
    </reaction>
</comment>
<dbReference type="Pfam" id="PF13489">
    <property type="entry name" value="Methyltransf_23"/>
    <property type="match status" value="1"/>
</dbReference>
<dbReference type="AlphaFoldDB" id="A0A9X2BIV5"/>
<dbReference type="NCBIfam" id="TIGR01983">
    <property type="entry name" value="UbiG"/>
    <property type="match status" value="1"/>
</dbReference>
<name>A0A9X2BIV5_9VIBR</name>
<dbReference type="Proteomes" id="UP001139559">
    <property type="component" value="Unassembled WGS sequence"/>
</dbReference>
<dbReference type="GO" id="GO:0061542">
    <property type="term" value="F:3-demethylubiquinol 3-O-methyltransferase activity"/>
    <property type="evidence" value="ECO:0007669"/>
    <property type="project" value="UniProtKB-UniRule"/>
</dbReference>
<dbReference type="EMBL" id="JAJHVV010000012">
    <property type="protein sequence ID" value="MCK6265084.1"/>
    <property type="molecule type" value="Genomic_DNA"/>
</dbReference>
<dbReference type="EC" id="2.1.1.222" evidence="5"/>
<dbReference type="GO" id="GO:0032259">
    <property type="term" value="P:methylation"/>
    <property type="evidence" value="ECO:0007669"/>
    <property type="project" value="UniProtKB-KW"/>
</dbReference>
<dbReference type="Gene3D" id="3.40.50.150">
    <property type="entry name" value="Vaccinia Virus protein VP39"/>
    <property type="match status" value="1"/>
</dbReference>
<dbReference type="PANTHER" id="PTHR43464">
    <property type="entry name" value="METHYLTRANSFERASE"/>
    <property type="match status" value="1"/>
</dbReference>